<dbReference type="AlphaFoldDB" id="D7FHH6"/>
<reference evidence="2 3" key="1">
    <citation type="journal article" date="2010" name="Nature">
        <title>The Ectocarpus genome and the independent evolution of multicellularity in brown algae.</title>
        <authorList>
            <person name="Cock J.M."/>
            <person name="Sterck L."/>
            <person name="Rouze P."/>
            <person name="Scornet D."/>
            <person name="Allen A.E."/>
            <person name="Amoutzias G."/>
            <person name="Anthouard V."/>
            <person name="Artiguenave F."/>
            <person name="Aury J.M."/>
            <person name="Badger J.H."/>
            <person name="Beszteri B."/>
            <person name="Billiau K."/>
            <person name="Bonnet E."/>
            <person name="Bothwell J.H."/>
            <person name="Bowler C."/>
            <person name="Boyen C."/>
            <person name="Brownlee C."/>
            <person name="Carrano C.J."/>
            <person name="Charrier B."/>
            <person name="Cho G.Y."/>
            <person name="Coelho S.M."/>
            <person name="Collen J."/>
            <person name="Corre E."/>
            <person name="Da Silva C."/>
            <person name="Delage L."/>
            <person name="Delaroque N."/>
            <person name="Dittami S.M."/>
            <person name="Doulbeau S."/>
            <person name="Elias M."/>
            <person name="Farnham G."/>
            <person name="Gachon C.M."/>
            <person name="Gschloessl B."/>
            <person name="Heesch S."/>
            <person name="Jabbari K."/>
            <person name="Jubin C."/>
            <person name="Kawai H."/>
            <person name="Kimura K."/>
            <person name="Kloareg B."/>
            <person name="Kupper F.C."/>
            <person name="Lang D."/>
            <person name="Le Bail A."/>
            <person name="Leblanc C."/>
            <person name="Lerouge P."/>
            <person name="Lohr M."/>
            <person name="Lopez P.J."/>
            <person name="Martens C."/>
            <person name="Maumus F."/>
            <person name="Michel G."/>
            <person name="Miranda-Saavedra D."/>
            <person name="Morales J."/>
            <person name="Moreau H."/>
            <person name="Motomura T."/>
            <person name="Nagasato C."/>
            <person name="Napoli C.A."/>
            <person name="Nelson D.R."/>
            <person name="Nyvall-Collen P."/>
            <person name="Peters A.F."/>
            <person name="Pommier C."/>
            <person name="Potin P."/>
            <person name="Poulain J."/>
            <person name="Quesneville H."/>
            <person name="Read B."/>
            <person name="Rensing S.A."/>
            <person name="Ritter A."/>
            <person name="Rousvoal S."/>
            <person name="Samanta M."/>
            <person name="Samson G."/>
            <person name="Schroeder D.C."/>
            <person name="Segurens B."/>
            <person name="Strittmatter M."/>
            <person name="Tonon T."/>
            <person name="Tregear J.W."/>
            <person name="Valentin K."/>
            <person name="von Dassow P."/>
            <person name="Yamagishi T."/>
            <person name="Van de Peer Y."/>
            <person name="Wincker P."/>
        </authorList>
    </citation>
    <scope>NUCLEOTIDE SEQUENCE [LARGE SCALE GENOMIC DNA]</scope>
    <source>
        <strain evidence="3">Ec32 / CCAP1310/4</strain>
    </source>
</reference>
<dbReference type="Gene3D" id="1.10.472.10">
    <property type="entry name" value="Cyclin-like"/>
    <property type="match status" value="2"/>
</dbReference>
<name>D7FHH6_ECTSI</name>
<evidence type="ECO:0000313" key="3">
    <source>
        <dbReference type="Proteomes" id="UP000002630"/>
    </source>
</evidence>
<sequence length="258" mass="27509">MPTVCNVGGPDHTATKKRVARLEAKVCASLNWAIYAVTPTTFGHLFLARALSEGALAGGQSQVTELTVTSLRWVQLGYLSEFKPSELAAAAMFCAVLRECDFQAARQVTEVARSGVVDLESSRFWGLYREEDSHNAVPTIMDAITAAVVGMGADDRGTDAGQRYIDGAADKAEGGGAAYGCNDSDTEGPTPPPTREPGEAHESFFADDQQVSRAVSRSGNTRRPTGKIWMSQRTVPGKSQRPRSAESSGNGLRVRLVG</sequence>
<evidence type="ECO:0000313" key="2">
    <source>
        <dbReference type="EMBL" id="CBJ28538.1"/>
    </source>
</evidence>
<evidence type="ECO:0000256" key="1">
    <source>
        <dbReference type="SAM" id="MobiDB-lite"/>
    </source>
</evidence>
<proteinExistence type="predicted"/>
<gene>
    <name evidence="2" type="ORF">Esi_0108_0056</name>
</gene>
<keyword evidence="3" id="KW-1185">Reference proteome</keyword>
<accession>D7FHH6</accession>
<protein>
    <recommendedName>
        <fullName evidence="4">Cyclin C-terminal domain-containing protein</fullName>
    </recommendedName>
</protein>
<organism evidence="2 3">
    <name type="scientific">Ectocarpus siliculosus</name>
    <name type="common">Brown alga</name>
    <name type="synonym">Conferva siliculosa</name>
    <dbReference type="NCBI Taxonomy" id="2880"/>
    <lineage>
        <taxon>Eukaryota</taxon>
        <taxon>Sar</taxon>
        <taxon>Stramenopiles</taxon>
        <taxon>Ochrophyta</taxon>
        <taxon>PX clade</taxon>
        <taxon>Phaeophyceae</taxon>
        <taxon>Ectocarpales</taxon>
        <taxon>Ectocarpaceae</taxon>
        <taxon>Ectocarpus</taxon>
    </lineage>
</organism>
<feature type="compositionally biased region" description="Polar residues" evidence="1">
    <location>
        <begin position="209"/>
        <end position="223"/>
    </location>
</feature>
<evidence type="ECO:0008006" key="4">
    <source>
        <dbReference type="Google" id="ProtNLM"/>
    </source>
</evidence>
<dbReference type="Proteomes" id="UP000002630">
    <property type="component" value="Unassembled WGS sequence"/>
</dbReference>
<dbReference type="EMBL" id="FN649760">
    <property type="protein sequence ID" value="CBJ28538.1"/>
    <property type="molecule type" value="Genomic_DNA"/>
</dbReference>
<dbReference type="InParanoid" id="D7FHH6"/>
<feature type="region of interest" description="Disordered" evidence="1">
    <location>
        <begin position="175"/>
        <end position="258"/>
    </location>
</feature>